<comment type="similarity">
    <text evidence="1">Belongs to the NAD(P)-dependent epimerase/dehydratase family. SDR39U1 subfamily.</text>
</comment>
<evidence type="ECO:0000259" key="3">
    <source>
        <dbReference type="Pfam" id="PF08338"/>
    </source>
</evidence>
<dbReference type="InterPro" id="IPR001509">
    <property type="entry name" value="Epimerase_deHydtase"/>
</dbReference>
<dbReference type="Pfam" id="PF01370">
    <property type="entry name" value="Epimerase"/>
    <property type="match status" value="1"/>
</dbReference>
<dbReference type="InterPro" id="IPR013549">
    <property type="entry name" value="DUF1731"/>
</dbReference>
<accession>A0A4Y7XAJ3</accession>
<proteinExistence type="inferred from homology"/>
<evidence type="ECO:0000256" key="1">
    <source>
        <dbReference type="ARBA" id="ARBA00009353"/>
    </source>
</evidence>
<dbReference type="RefSeq" id="WP_134244903.1">
    <property type="nucleotide sequence ID" value="NZ_SNTY01000047.1"/>
</dbReference>
<dbReference type="STRING" id="1120977.GCA_000619845_01957"/>
<dbReference type="PANTHER" id="PTHR11092">
    <property type="entry name" value="SUGAR NUCLEOTIDE EPIMERASE RELATED"/>
    <property type="match status" value="1"/>
</dbReference>
<dbReference type="InterPro" id="IPR010099">
    <property type="entry name" value="SDR39U1"/>
</dbReference>
<dbReference type="NCBIfam" id="TIGR01777">
    <property type="entry name" value="yfcH"/>
    <property type="match status" value="1"/>
</dbReference>
<dbReference type="Gene3D" id="3.40.50.720">
    <property type="entry name" value="NAD(P)-binding Rossmann-like Domain"/>
    <property type="match status" value="1"/>
</dbReference>
<reference evidence="4 5" key="1">
    <citation type="submission" date="2019-03" db="EMBL/GenBank/DDBJ databases">
        <title>Alkanindiges illinoisensis: a potential pathogenic isolated from ascites of a gastric cancer patient with abdominal metastasis.</title>
        <authorList>
            <person name="Hu X."/>
            <person name="Yang B."/>
            <person name="Yan X."/>
            <person name="Lin L."/>
            <person name="Zhao H."/>
            <person name="Zhou F."/>
            <person name="Su B."/>
            <person name="Chen J."/>
            <person name="Rui Y."/>
            <person name="Wang Q."/>
            <person name="Zheng L."/>
        </authorList>
    </citation>
    <scope>NUCLEOTIDE SEQUENCE [LARGE SCALE GENOMIC DNA]</scope>
    <source>
        <strain evidence="4 5">NFYY 23406</strain>
    </source>
</reference>
<dbReference type="PANTHER" id="PTHR11092:SF0">
    <property type="entry name" value="EPIMERASE FAMILY PROTEIN SDR39U1"/>
    <property type="match status" value="1"/>
</dbReference>
<organism evidence="4 5">
    <name type="scientific">Alkanindiges illinoisensis</name>
    <dbReference type="NCBI Taxonomy" id="197183"/>
    <lineage>
        <taxon>Bacteria</taxon>
        <taxon>Pseudomonadati</taxon>
        <taxon>Pseudomonadota</taxon>
        <taxon>Gammaproteobacteria</taxon>
        <taxon>Moraxellales</taxon>
        <taxon>Moraxellaceae</taxon>
        <taxon>Alkanindiges</taxon>
    </lineage>
</organism>
<dbReference type="OrthoDB" id="9801773at2"/>
<dbReference type="Pfam" id="PF08338">
    <property type="entry name" value="DUF1731"/>
    <property type="match status" value="1"/>
</dbReference>
<sequence>MHILITGGSGFLGTALIQRLLQDQHSITVTSRQPEQFPLSHPLLTVTTLKKLESIGYADIVINLAGAGIADKRWSEQRKTDLLQSRLQTTQALINWFKQLAVKPQQFLSGSAIGWYGSHDNNVLNETSTAHAGFTHELCQQWEQCALQAQELGISTTLLRTGVVLDHSGGMIARLKPIYQLGFGGKIGSGQQWMSWISRDDWIKAVLFLMQHPIAGPVNLVAPTPVTQAQFAKDFAHALHRPAWLPMPTFMAKLAFGEMSHLFLDSQRIMPERLIEAGFNFQHPDLPKALSQLVQ</sequence>
<gene>
    <name evidence="4" type="ORF">E2B99_10535</name>
</gene>
<evidence type="ECO:0000313" key="4">
    <source>
        <dbReference type="EMBL" id="TEU24987.1"/>
    </source>
</evidence>
<evidence type="ECO:0000313" key="5">
    <source>
        <dbReference type="Proteomes" id="UP000297834"/>
    </source>
</evidence>
<dbReference type="Proteomes" id="UP000297834">
    <property type="component" value="Unassembled WGS sequence"/>
</dbReference>
<protein>
    <submittedName>
        <fullName evidence="4">TIGR01777 family protein</fullName>
    </submittedName>
</protein>
<feature type="domain" description="NAD-dependent epimerase/dehydratase" evidence="2">
    <location>
        <begin position="3"/>
        <end position="217"/>
    </location>
</feature>
<feature type="domain" description="DUF1731" evidence="3">
    <location>
        <begin position="247"/>
        <end position="293"/>
    </location>
</feature>
<keyword evidence="5" id="KW-1185">Reference proteome</keyword>
<name>A0A4Y7XAJ3_9GAMM</name>
<dbReference type="EMBL" id="SNTY01000047">
    <property type="protein sequence ID" value="TEU24987.1"/>
    <property type="molecule type" value="Genomic_DNA"/>
</dbReference>
<dbReference type="InterPro" id="IPR036291">
    <property type="entry name" value="NAD(P)-bd_dom_sf"/>
</dbReference>
<dbReference type="AlphaFoldDB" id="A0A4Y7XAJ3"/>
<evidence type="ECO:0000259" key="2">
    <source>
        <dbReference type="Pfam" id="PF01370"/>
    </source>
</evidence>
<comment type="caution">
    <text evidence="4">The sequence shown here is derived from an EMBL/GenBank/DDBJ whole genome shotgun (WGS) entry which is preliminary data.</text>
</comment>
<dbReference type="SUPFAM" id="SSF51735">
    <property type="entry name" value="NAD(P)-binding Rossmann-fold domains"/>
    <property type="match status" value="1"/>
</dbReference>
<dbReference type="CDD" id="cd05242">
    <property type="entry name" value="SDR_a8"/>
    <property type="match status" value="1"/>
</dbReference>